<organism evidence="2 3">
    <name type="scientific">Pholiota conissans</name>
    <dbReference type="NCBI Taxonomy" id="109636"/>
    <lineage>
        <taxon>Eukaryota</taxon>
        <taxon>Fungi</taxon>
        <taxon>Dikarya</taxon>
        <taxon>Basidiomycota</taxon>
        <taxon>Agaricomycotina</taxon>
        <taxon>Agaricomycetes</taxon>
        <taxon>Agaricomycetidae</taxon>
        <taxon>Agaricales</taxon>
        <taxon>Agaricineae</taxon>
        <taxon>Strophariaceae</taxon>
        <taxon>Pholiota</taxon>
    </lineage>
</organism>
<dbReference type="AlphaFoldDB" id="A0A9P5YVJ0"/>
<keyword evidence="3" id="KW-1185">Reference proteome</keyword>
<feature type="compositionally biased region" description="Polar residues" evidence="1">
    <location>
        <begin position="439"/>
        <end position="452"/>
    </location>
</feature>
<feature type="region of interest" description="Disordered" evidence="1">
    <location>
        <begin position="1"/>
        <end position="30"/>
    </location>
</feature>
<evidence type="ECO:0000313" key="3">
    <source>
        <dbReference type="Proteomes" id="UP000807469"/>
    </source>
</evidence>
<dbReference type="EMBL" id="MU155293">
    <property type="protein sequence ID" value="KAF9476457.1"/>
    <property type="molecule type" value="Genomic_DNA"/>
</dbReference>
<dbReference type="OrthoDB" id="2564267at2759"/>
<gene>
    <name evidence="2" type="ORF">BDN70DRAFT_170114</name>
</gene>
<evidence type="ECO:0000313" key="2">
    <source>
        <dbReference type="EMBL" id="KAF9476457.1"/>
    </source>
</evidence>
<feature type="compositionally biased region" description="Acidic residues" evidence="1">
    <location>
        <begin position="589"/>
        <end position="600"/>
    </location>
</feature>
<dbReference type="Proteomes" id="UP000807469">
    <property type="component" value="Unassembled WGS sequence"/>
</dbReference>
<feature type="compositionally biased region" description="Polar residues" evidence="1">
    <location>
        <begin position="696"/>
        <end position="706"/>
    </location>
</feature>
<feature type="compositionally biased region" description="Polar residues" evidence="1">
    <location>
        <begin position="604"/>
        <end position="614"/>
    </location>
</feature>
<sequence>MPKDKKSAKAKGKQPAAAPPAVGAPRARLPSTNYEASLTAPRHGYVTSKSISLGGDIEANEILSINERQRRRSFGSPLDLVGMEASGAPFHSQSRRRAASQASLSPAPNQMVPFPSGGSVRAPSPGPDHAYGDTGHAHNRTYSSATMGSRFMLDEPRPESHDRQRTFSNDTLGISKPAEDNPFAIQNPSQFSRFDPKAASRARSYSNATMGSRLMPENDAFSVVTEDPYTRERRFSTIELLRPKVLVMPSPLQPNANTAPPEPPKVRDGFELTTNEGPPLPPGARASRRLSTASILDATLSGLVASNSFISTPSNNLTLSQKTFRSTLAFPGQTSNYSDLPTSLPRATEDGEQAVFYPAGKDEGFPIMPVADPNSKTARPAGKLYGKSLIDDLEMRKAQMRSKQRVFTGDQRPSMMARDAHRVSTLIDPATLNARPGNERSSSYGGLSTSPGANLGRHPSLTMKPLITFDGDDEKGLAASPPNANRLQGAKSVFGVDTLWQREMEKLKEIKAAEEKEAEARRKMEEEEERRKEGKKNKRKKKGKGKNEEEETLPVERPASPRVSAEPPTLPTIQRATRRAPPKPTDSDFSSEESDNDDEVPPANANTQGSTVWHSSDEDEGPRRTTGVGLRYPKQSRKMSQSQPARRNDDDSDSDLPLAATIQKARAKLSTASRYGQDDSEDEDKPLSHILKAKSVRSTGSNNNPKPRNFLGPVVADEDEDDEPLGLRASRIPKQMTAGGEDEDDMPLAFHPEQQRKSQFQMLAAAQQQQQQQQQQMMMQAQFQNNMMMSPSMLAPSFYAPPPMMHPMAMMQMMPQMGIPPSPPPIQDDVKFVRVDRWRRDVAVDGEPV</sequence>
<feature type="compositionally biased region" description="Basic and acidic residues" evidence="1">
    <location>
        <begin position="152"/>
        <end position="165"/>
    </location>
</feature>
<feature type="compositionally biased region" description="Low complexity" evidence="1">
    <location>
        <begin position="13"/>
        <end position="30"/>
    </location>
</feature>
<feature type="compositionally biased region" description="Basic and acidic residues" evidence="1">
    <location>
        <begin position="511"/>
        <end position="532"/>
    </location>
</feature>
<accession>A0A9P5YVJ0</accession>
<feature type="region of interest" description="Disordered" evidence="1">
    <location>
        <begin position="82"/>
        <end position="199"/>
    </location>
</feature>
<comment type="caution">
    <text evidence="2">The sequence shown here is derived from an EMBL/GenBank/DDBJ whole genome shotgun (WGS) entry which is preliminary data.</text>
</comment>
<feature type="region of interest" description="Disordered" evidence="1">
    <location>
        <begin position="511"/>
        <end position="747"/>
    </location>
</feature>
<feature type="region of interest" description="Disordered" evidence="1">
    <location>
        <begin position="431"/>
        <end position="489"/>
    </location>
</feature>
<proteinExistence type="predicted"/>
<evidence type="ECO:0000256" key="1">
    <source>
        <dbReference type="SAM" id="MobiDB-lite"/>
    </source>
</evidence>
<feature type="compositionally biased region" description="Basic residues" evidence="1">
    <location>
        <begin position="533"/>
        <end position="544"/>
    </location>
</feature>
<protein>
    <submittedName>
        <fullName evidence="2">Uncharacterized protein</fullName>
    </submittedName>
</protein>
<reference evidence="2" key="1">
    <citation type="submission" date="2020-11" db="EMBL/GenBank/DDBJ databases">
        <authorList>
            <consortium name="DOE Joint Genome Institute"/>
            <person name="Ahrendt S."/>
            <person name="Riley R."/>
            <person name="Andreopoulos W."/>
            <person name="Labutti K."/>
            <person name="Pangilinan J."/>
            <person name="Ruiz-Duenas F.J."/>
            <person name="Barrasa J.M."/>
            <person name="Sanchez-Garcia M."/>
            <person name="Camarero S."/>
            <person name="Miyauchi S."/>
            <person name="Serrano A."/>
            <person name="Linde D."/>
            <person name="Babiker R."/>
            <person name="Drula E."/>
            <person name="Ayuso-Fernandez I."/>
            <person name="Pacheco R."/>
            <person name="Padilla G."/>
            <person name="Ferreira P."/>
            <person name="Barriuso J."/>
            <person name="Kellner H."/>
            <person name="Castanera R."/>
            <person name="Alfaro M."/>
            <person name="Ramirez L."/>
            <person name="Pisabarro A.G."/>
            <person name="Kuo A."/>
            <person name="Tritt A."/>
            <person name="Lipzen A."/>
            <person name="He G."/>
            <person name="Yan M."/>
            <person name="Ng V."/>
            <person name="Cullen D."/>
            <person name="Martin F."/>
            <person name="Rosso M.-N."/>
            <person name="Henrissat B."/>
            <person name="Hibbett D."/>
            <person name="Martinez A.T."/>
            <person name="Grigoriev I.V."/>
        </authorList>
    </citation>
    <scope>NUCLEOTIDE SEQUENCE</scope>
    <source>
        <strain evidence="2">CIRM-BRFM 674</strain>
    </source>
</reference>
<name>A0A9P5YVJ0_9AGAR</name>